<proteinExistence type="predicted"/>
<dbReference type="Proteomes" id="UP001451303">
    <property type="component" value="Unassembled WGS sequence"/>
</dbReference>
<comment type="caution">
    <text evidence="1">The sequence shown here is derived from an EMBL/GenBank/DDBJ whole genome shotgun (WGS) entry which is preliminary data.</text>
</comment>
<organism evidence="1 2">
    <name type="scientific">Neurospora intermedia</name>
    <dbReference type="NCBI Taxonomy" id="5142"/>
    <lineage>
        <taxon>Eukaryota</taxon>
        <taxon>Fungi</taxon>
        <taxon>Dikarya</taxon>
        <taxon>Ascomycota</taxon>
        <taxon>Pezizomycotina</taxon>
        <taxon>Sordariomycetes</taxon>
        <taxon>Sordariomycetidae</taxon>
        <taxon>Sordariales</taxon>
        <taxon>Sordariaceae</taxon>
        <taxon>Neurospora</taxon>
    </lineage>
</organism>
<evidence type="ECO:0000313" key="1">
    <source>
        <dbReference type="EMBL" id="KAL0467022.1"/>
    </source>
</evidence>
<name>A0ABR3D400_NEUIN</name>
<dbReference type="EMBL" id="JAVLET010000011">
    <property type="protein sequence ID" value="KAL0467022.1"/>
    <property type="molecule type" value="Genomic_DNA"/>
</dbReference>
<evidence type="ECO:0000313" key="2">
    <source>
        <dbReference type="Proteomes" id="UP001451303"/>
    </source>
</evidence>
<protein>
    <submittedName>
        <fullName evidence="1">Uncharacterized protein</fullName>
    </submittedName>
</protein>
<gene>
    <name evidence="1" type="ORF">QR685DRAFT_547523</name>
</gene>
<accession>A0ABR3D400</accession>
<keyword evidence="2" id="KW-1185">Reference proteome</keyword>
<sequence>MYAVEVCSLKLIAIRPVALWPPLSMLLVESICVSSWQETTPPKKKVIPIKIAIKKAVVKKTTSKKEKATTLNLKLKLILKPPLFSPKPAIPVKIFSNEEDSNNNDEVE</sequence>
<reference evidence="1 2" key="1">
    <citation type="submission" date="2023-09" db="EMBL/GenBank/DDBJ databases">
        <title>Multi-omics analysis of a traditional fermented food reveals byproduct-associated fungal strains for waste-to-food upcycling.</title>
        <authorList>
            <consortium name="Lawrence Berkeley National Laboratory"/>
            <person name="Rekdal V.M."/>
            <person name="Villalobos-Escobedo J.M."/>
            <person name="Rodriguez-Valeron N."/>
            <person name="Garcia M.O."/>
            <person name="Vasquez D.P."/>
            <person name="Damayanti I."/>
            <person name="Sorensen P.M."/>
            <person name="Baidoo E.E."/>
            <person name="De Carvalho A.C."/>
            <person name="Riley R."/>
            <person name="Lipzen A."/>
            <person name="He G."/>
            <person name="Yan M."/>
            <person name="Haridas S."/>
            <person name="Daum C."/>
            <person name="Yoshinaga Y."/>
            <person name="Ng V."/>
            <person name="Grigoriev I.V."/>
            <person name="Munk R."/>
            <person name="Nuraida L."/>
            <person name="Wijaya C.H."/>
            <person name="Morales P.-C."/>
            <person name="Keasling J.D."/>
        </authorList>
    </citation>
    <scope>NUCLEOTIDE SEQUENCE [LARGE SCALE GENOMIC DNA]</scope>
    <source>
        <strain evidence="1 2">FGSC 2613</strain>
    </source>
</reference>